<dbReference type="InterPro" id="IPR003526">
    <property type="entry name" value="MECDP_synthase"/>
</dbReference>
<comment type="caution">
    <text evidence="9">Lacks conserved residue(s) required for the propagation of feature annotation.</text>
</comment>
<comment type="caution">
    <text evidence="12">The sequence shown here is derived from an EMBL/GenBank/DDBJ whole genome shotgun (WGS) entry which is preliminary data.</text>
</comment>
<feature type="binding site" evidence="9">
    <location>
        <position position="142"/>
    </location>
    <ligand>
        <name>4-CDP-2-C-methyl-D-erythritol 2-phosphate</name>
        <dbReference type="ChEBI" id="CHEBI:57919"/>
    </ligand>
</feature>
<evidence type="ECO:0000256" key="3">
    <source>
        <dbReference type="ARBA" id="ARBA00008480"/>
    </source>
</evidence>
<proteinExistence type="inferred from homology"/>
<keyword evidence="7 9" id="KW-0414">Isoprene biosynthesis</keyword>
<evidence type="ECO:0000256" key="5">
    <source>
        <dbReference type="ARBA" id="ARBA00012579"/>
    </source>
</evidence>
<dbReference type="Proteomes" id="UP000885750">
    <property type="component" value="Unassembled WGS sequence"/>
</dbReference>
<feature type="binding site" evidence="9">
    <location>
        <begin position="135"/>
        <end position="138"/>
    </location>
    <ligand>
        <name>4-CDP-2-C-methyl-D-erythritol 2-phosphate</name>
        <dbReference type="ChEBI" id="CHEBI:57919"/>
    </ligand>
</feature>
<evidence type="ECO:0000256" key="4">
    <source>
        <dbReference type="ARBA" id="ARBA00011233"/>
    </source>
</evidence>
<keyword evidence="6 9" id="KW-0479">Metal-binding</keyword>
<dbReference type="EC" id="4.6.1.12" evidence="5 9"/>
<feature type="site" description="Transition state stabilizer" evidence="9">
    <location>
        <position position="136"/>
    </location>
</feature>
<evidence type="ECO:0000256" key="10">
    <source>
        <dbReference type="RuleBase" id="RU004395"/>
    </source>
</evidence>
<organism evidence="12">
    <name type="scientific">Leucothrix mucor</name>
    <dbReference type="NCBI Taxonomy" id="45248"/>
    <lineage>
        <taxon>Bacteria</taxon>
        <taxon>Pseudomonadati</taxon>
        <taxon>Pseudomonadota</taxon>
        <taxon>Gammaproteobacteria</taxon>
        <taxon>Thiotrichales</taxon>
        <taxon>Thiotrichaceae</taxon>
        <taxon>Leucothrix</taxon>
    </lineage>
</organism>
<name>A0A7V2T516_LEUMU</name>
<evidence type="ECO:0000256" key="8">
    <source>
        <dbReference type="ARBA" id="ARBA00023239"/>
    </source>
</evidence>
<dbReference type="NCBIfam" id="TIGR00151">
    <property type="entry name" value="ispF"/>
    <property type="match status" value="1"/>
</dbReference>
<dbReference type="Pfam" id="PF02542">
    <property type="entry name" value="YgbB"/>
    <property type="match status" value="1"/>
</dbReference>
<accession>A0A7V2T516</accession>
<comment type="function">
    <text evidence="9">Involved in the biosynthesis of isopentenyl diphosphate (IPP) and dimethylallyl diphosphate (DMAPP), two major building blocks of isoprenoid compounds. Catalyzes the conversion of 4-diphosphocytidyl-2-C-methyl-D-erythritol 2-phosphate (CDP-ME2P) to 2-C-methyl-D-erythritol 2,4-cyclodiphosphate (ME-CPP) with a corresponding release of cytidine 5-monophosphate (CMP).</text>
</comment>
<feature type="site" description="Transition state stabilizer" evidence="9">
    <location>
        <position position="37"/>
    </location>
</feature>
<dbReference type="PANTHER" id="PTHR43181">
    <property type="entry name" value="2-C-METHYL-D-ERYTHRITOL 2,4-CYCLODIPHOSPHATE SYNTHASE, CHLOROPLASTIC"/>
    <property type="match status" value="1"/>
</dbReference>
<dbReference type="GO" id="GO:0016114">
    <property type="term" value="P:terpenoid biosynthetic process"/>
    <property type="evidence" value="ECO:0007669"/>
    <property type="project" value="InterPro"/>
</dbReference>
<evidence type="ECO:0000256" key="1">
    <source>
        <dbReference type="ARBA" id="ARBA00000200"/>
    </source>
</evidence>
<reference evidence="12" key="1">
    <citation type="journal article" date="2020" name="mSystems">
        <title>Genome- and Community-Level Interaction Insights into Carbon Utilization and Element Cycling Functions of Hydrothermarchaeota in Hydrothermal Sediment.</title>
        <authorList>
            <person name="Zhou Z."/>
            <person name="Liu Y."/>
            <person name="Xu W."/>
            <person name="Pan J."/>
            <person name="Luo Z.H."/>
            <person name="Li M."/>
        </authorList>
    </citation>
    <scope>NUCLEOTIDE SEQUENCE [LARGE SCALE GENOMIC DNA]</scope>
    <source>
        <strain evidence="12">HyVt-493</strain>
    </source>
</reference>
<feature type="domain" description="2-C-methyl-D-erythritol 2,4-cyclodiphosphate synthase" evidence="11">
    <location>
        <begin position="4"/>
        <end position="157"/>
    </location>
</feature>
<feature type="binding site" evidence="9">
    <location>
        <position position="11"/>
    </location>
    <ligand>
        <name>a divalent metal cation</name>
        <dbReference type="ChEBI" id="CHEBI:60240"/>
    </ligand>
</feature>
<dbReference type="EMBL" id="DRMS01000487">
    <property type="protein sequence ID" value="HFC93693.1"/>
    <property type="molecule type" value="Genomic_DNA"/>
</dbReference>
<evidence type="ECO:0000313" key="12">
    <source>
        <dbReference type="EMBL" id="HFC93693.1"/>
    </source>
</evidence>
<dbReference type="SUPFAM" id="SSF69765">
    <property type="entry name" value="IpsF-like"/>
    <property type="match status" value="1"/>
</dbReference>
<gene>
    <name evidence="9" type="primary">ispF</name>
    <name evidence="12" type="ORF">ENJ51_12880</name>
</gene>
<comment type="catalytic activity">
    <reaction evidence="1 9 10">
        <text>4-CDP-2-C-methyl-D-erythritol 2-phosphate = 2-C-methyl-D-erythritol 2,4-cyclic diphosphate + CMP</text>
        <dbReference type="Rhea" id="RHEA:23864"/>
        <dbReference type="ChEBI" id="CHEBI:57919"/>
        <dbReference type="ChEBI" id="CHEBI:58483"/>
        <dbReference type="ChEBI" id="CHEBI:60377"/>
        <dbReference type="EC" id="4.6.1.12"/>
    </reaction>
</comment>
<comment type="cofactor">
    <cofactor evidence="9">
        <name>a divalent metal cation</name>
        <dbReference type="ChEBI" id="CHEBI:60240"/>
    </cofactor>
    <text evidence="9">Binds 1 divalent metal cation per subunit.</text>
</comment>
<protein>
    <recommendedName>
        <fullName evidence="5 9">2-C-methyl-D-erythritol 2,4-cyclodiphosphate synthase</fullName>
        <shortName evidence="9">MECDP-synthase</shortName>
        <shortName evidence="9">MECPP-synthase</shortName>
        <shortName evidence="9">MECPS</shortName>
        <ecNumber evidence="5 9">4.6.1.12</ecNumber>
    </recommendedName>
</protein>
<feature type="binding site" evidence="9">
    <location>
        <begin position="37"/>
        <end position="38"/>
    </location>
    <ligand>
        <name>4-CDP-2-C-methyl-D-erythritol 2-phosphate</name>
        <dbReference type="ChEBI" id="CHEBI:57919"/>
    </ligand>
</feature>
<evidence type="ECO:0000259" key="11">
    <source>
        <dbReference type="Pfam" id="PF02542"/>
    </source>
</evidence>
<dbReference type="CDD" id="cd00554">
    <property type="entry name" value="MECDP_synthase"/>
    <property type="match status" value="1"/>
</dbReference>
<dbReference type="PROSITE" id="PS01350">
    <property type="entry name" value="ISPF"/>
    <property type="match status" value="1"/>
</dbReference>
<feature type="binding site" evidence="9">
    <location>
        <begin position="11"/>
        <end position="13"/>
    </location>
    <ligand>
        <name>4-CDP-2-C-methyl-D-erythritol 2-phosphate</name>
        <dbReference type="ChEBI" id="CHEBI:57919"/>
    </ligand>
</feature>
<dbReference type="PANTHER" id="PTHR43181:SF1">
    <property type="entry name" value="2-C-METHYL-D-ERYTHRITOL 2,4-CYCLODIPHOSPHATE SYNTHASE, CHLOROPLASTIC"/>
    <property type="match status" value="1"/>
</dbReference>
<dbReference type="GO" id="GO:0046872">
    <property type="term" value="F:metal ion binding"/>
    <property type="evidence" value="ECO:0007669"/>
    <property type="project" value="UniProtKB-KW"/>
</dbReference>
<comment type="subunit">
    <text evidence="4 9">Homotrimer.</text>
</comment>
<dbReference type="UniPathway" id="UPA00056">
    <property type="reaction ID" value="UER00095"/>
</dbReference>
<feature type="binding site" evidence="9">
    <location>
        <position position="13"/>
    </location>
    <ligand>
        <name>a divalent metal cation</name>
        <dbReference type="ChEBI" id="CHEBI:60240"/>
    </ligand>
</feature>
<feature type="binding site" evidence="9">
    <location>
        <position position="45"/>
    </location>
    <ligand>
        <name>a divalent metal cation</name>
        <dbReference type="ChEBI" id="CHEBI:60240"/>
    </ligand>
</feature>
<dbReference type="HAMAP" id="MF_00107">
    <property type="entry name" value="IspF"/>
    <property type="match status" value="1"/>
</dbReference>
<feature type="binding site" evidence="9">
    <location>
        <position position="145"/>
    </location>
    <ligand>
        <name>4-CDP-2-C-methyl-D-erythritol 2-phosphate</name>
        <dbReference type="ChEBI" id="CHEBI:57919"/>
    </ligand>
</feature>
<dbReference type="Gene3D" id="3.30.1330.50">
    <property type="entry name" value="2-C-methyl-D-erythritol 2,4-cyclodiphosphate synthase"/>
    <property type="match status" value="1"/>
</dbReference>
<evidence type="ECO:0000256" key="7">
    <source>
        <dbReference type="ARBA" id="ARBA00023229"/>
    </source>
</evidence>
<dbReference type="GO" id="GO:0019288">
    <property type="term" value="P:isopentenyl diphosphate biosynthetic process, methylerythritol 4-phosphate pathway"/>
    <property type="evidence" value="ECO:0007669"/>
    <property type="project" value="UniProtKB-UniRule"/>
</dbReference>
<dbReference type="GO" id="GO:0008685">
    <property type="term" value="F:2-C-methyl-D-erythritol 2,4-cyclodiphosphate synthase activity"/>
    <property type="evidence" value="ECO:0007669"/>
    <property type="project" value="UniProtKB-UniRule"/>
</dbReference>
<sequence>MNDIRIGNGFDVHAFIEGDHIVLGGVTIPHNKAFKAHSDGDVLLHALCDALLGALALGDIGQHFPDTAAQYENIDSRLLLRNVVALIAKKGYRLQNVDCIISAQAPKMMPHIEAMRNNIADDLQADSSQISVKATTTEHLGFEGRKEGISAQVVLILIKNRLPTQGGTS</sequence>
<dbReference type="InterPro" id="IPR036571">
    <property type="entry name" value="MECDP_synthase_sf"/>
</dbReference>
<feature type="binding site" evidence="9">
    <location>
        <begin position="59"/>
        <end position="61"/>
    </location>
    <ligand>
        <name>4-CDP-2-C-methyl-D-erythritol 2-phosphate</name>
        <dbReference type="ChEBI" id="CHEBI:57919"/>
    </ligand>
</feature>
<evidence type="ECO:0000256" key="6">
    <source>
        <dbReference type="ARBA" id="ARBA00022723"/>
    </source>
</evidence>
<dbReference type="FunFam" id="3.30.1330.50:FF:000001">
    <property type="entry name" value="2-C-methyl-D-erythritol 2,4-cyclodiphosphate synthase"/>
    <property type="match status" value="1"/>
</dbReference>
<dbReference type="InterPro" id="IPR020555">
    <property type="entry name" value="MECDP_synthase_CS"/>
</dbReference>
<comment type="pathway">
    <text evidence="2 9">Isoprenoid biosynthesis; isopentenyl diphosphate biosynthesis via DXP pathway; isopentenyl diphosphate from 1-deoxy-D-xylulose 5-phosphate: step 4/6.</text>
</comment>
<keyword evidence="8 9" id="KW-0456">Lyase</keyword>
<evidence type="ECO:0000256" key="2">
    <source>
        <dbReference type="ARBA" id="ARBA00004709"/>
    </source>
</evidence>
<dbReference type="AlphaFoldDB" id="A0A7V2T516"/>
<comment type="similarity">
    <text evidence="3 9 10">Belongs to the IspF family.</text>
</comment>
<evidence type="ECO:0000256" key="9">
    <source>
        <dbReference type="HAMAP-Rule" id="MF_00107"/>
    </source>
</evidence>